<keyword evidence="2" id="KW-0282">Flagellum</keyword>
<reference evidence="2 3" key="1">
    <citation type="submission" date="2019-10" db="EMBL/GenBank/DDBJ databases">
        <title>Georgenia wutianyii sp. nov. and Georgenia yuyongxinii sp. nov. isolated from plateau pika (Ochotona curzoniae) in the Qinghai-Tibet plateau of China.</title>
        <authorList>
            <person name="Tian Z."/>
        </authorList>
    </citation>
    <scope>NUCLEOTIDE SEQUENCE [LARGE SCALE GENOMIC DNA]</scope>
    <source>
        <strain evidence="2 3">JCM 19765</strain>
    </source>
</reference>
<organism evidence="2 3">
    <name type="scientific">Georgenia subflava</name>
    <dbReference type="NCBI Taxonomy" id="1622177"/>
    <lineage>
        <taxon>Bacteria</taxon>
        <taxon>Bacillati</taxon>
        <taxon>Actinomycetota</taxon>
        <taxon>Actinomycetes</taxon>
        <taxon>Micrococcales</taxon>
        <taxon>Bogoriellaceae</taxon>
        <taxon>Georgenia</taxon>
    </lineage>
</organism>
<gene>
    <name evidence="2" type="ORF">GB881_18515</name>
</gene>
<dbReference type="RefSeq" id="WP_152193576.1">
    <property type="nucleotide sequence ID" value="NZ_VUKD01000001.1"/>
</dbReference>
<proteinExistence type="predicted"/>
<keyword evidence="2" id="KW-0966">Cell projection</keyword>
<dbReference type="AlphaFoldDB" id="A0A6N7ELJ4"/>
<dbReference type="InterPro" id="IPR009384">
    <property type="entry name" value="SwrD-like"/>
</dbReference>
<protein>
    <submittedName>
        <fullName evidence="2">Flagellar protein FlbD</fullName>
    </submittedName>
</protein>
<evidence type="ECO:0000313" key="2">
    <source>
        <dbReference type="EMBL" id="MPV38999.1"/>
    </source>
</evidence>
<dbReference type="PANTHER" id="PTHR39185:SF1">
    <property type="entry name" value="SWARMING MOTILITY PROTEIN SWRD"/>
    <property type="match status" value="1"/>
</dbReference>
<sequence length="90" mass="10032">MIIVRRLNGQPFAINPDLIERIEATPDTILVLLDGTKYIVNEPMDEVVRLIEEHRAAVVARSLRRPATSETAPPRGTGDVVPLPTRHRGE</sequence>
<dbReference type="Pfam" id="PF06289">
    <property type="entry name" value="FlbD"/>
    <property type="match status" value="1"/>
</dbReference>
<accession>A0A6N7ELJ4</accession>
<keyword evidence="3" id="KW-1185">Reference proteome</keyword>
<evidence type="ECO:0000256" key="1">
    <source>
        <dbReference type="SAM" id="MobiDB-lite"/>
    </source>
</evidence>
<dbReference type="Proteomes" id="UP000437709">
    <property type="component" value="Unassembled WGS sequence"/>
</dbReference>
<comment type="caution">
    <text evidence="2">The sequence shown here is derived from an EMBL/GenBank/DDBJ whole genome shotgun (WGS) entry which is preliminary data.</text>
</comment>
<name>A0A6N7ELJ4_9MICO</name>
<dbReference type="EMBL" id="WHPC01000139">
    <property type="protein sequence ID" value="MPV38999.1"/>
    <property type="molecule type" value="Genomic_DNA"/>
</dbReference>
<keyword evidence="2" id="KW-0969">Cilium</keyword>
<dbReference type="PANTHER" id="PTHR39185">
    <property type="entry name" value="SWARMING MOTILITY PROTEIN SWRD"/>
    <property type="match status" value="1"/>
</dbReference>
<feature type="region of interest" description="Disordered" evidence="1">
    <location>
        <begin position="63"/>
        <end position="90"/>
    </location>
</feature>
<evidence type="ECO:0000313" key="3">
    <source>
        <dbReference type="Proteomes" id="UP000437709"/>
    </source>
</evidence>